<organism evidence="3">
    <name type="scientific">marine metagenome</name>
    <dbReference type="NCBI Taxonomy" id="408172"/>
    <lineage>
        <taxon>unclassified sequences</taxon>
        <taxon>metagenomes</taxon>
        <taxon>ecological metagenomes</taxon>
    </lineage>
</organism>
<dbReference type="PANTHER" id="PTHR10884:SF14">
    <property type="entry name" value="NADH DEHYDROGENASE [UBIQUINONE] IRON-SULFUR PROTEIN 3, MITOCHONDRIAL"/>
    <property type="match status" value="1"/>
</dbReference>
<evidence type="ECO:0000259" key="2">
    <source>
        <dbReference type="Pfam" id="PF00329"/>
    </source>
</evidence>
<accession>A0A381PU75</accession>
<evidence type="ECO:0000313" key="3">
    <source>
        <dbReference type="EMBL" id="SUZ70626.1"/>
    </source>
</evidence>
<dbReference type="Gene3D" id="3.30.460.80">
    <property type="entry name" value="NADH:ubiquinone oxidoreductase, 30kDa subunit"/>
    <property type="match status" value="1"/>
</dbReference>
<reference evidence="3" key="1">
    <citation type="submission" date="2018-05" db="EMBL/GenBank/DDBJ databases">
        <authorList>
            <person name="Lanie J.A."/>
            <person name="Ng W.-L."/>
            <person name="Kazmierczak K.M."/>
            <person name="Andrzejewski T.M."/>
            <person name="Davidsen T.M."/>
            <person name="Wayne K.J."/>
            <person name="Tettelin H."/>
            <person name="Glass J.I."/>
            <person name="Rusch D."/>
            <person name="Podicherti R."/>
            <person name="Tsui H.-C.T."/>
            <person name="Winkler M.E."/>
        </authorList>
    </citation>
    <scope>NUCLEOTIDE SEQUENCE</scope>
</reference>
<dbReference type="InterPro" id="IPR037232">
    <property type="entry name" value="NADH_quin_OxRdtase_su_C/D-like"/>
</dbReference>
<dbReference type="EMBL" id="UINC01001096">
    <property type="protein sequence ID" value="SUZ70626.1"/>
    <property type="molecule type" value="Genomic_DNA"/>
</dbReference>
<dbReference type="Pfam" id="PF00329">
    <property type="entry name" value="Complex1_30kDa"/>
    <property type="match status" value="1"/>
</dbReference>
<dbReference type="SUPFAM" id="SSF143243">
    <property type="entry name" value="Nqo5-like"/>
    <property type="match status" value="1"/>
</dbReference>
<dbReference type="PANTHER" id="PTHR10884">
    <property type="entry name" value="NADH DEHYDROGENASE UBIQUINONE IRON-SULFUR PROTEIN 3"/>
    <property type="match status" value="1"/>
</dbReference>
<dbReference type="AlphaFoldDB" id="A0A381PU75"/>
<feature type="domain" description="NADH:ubiquinone oxidoreductase 30kDa subunit" evidence="2">
    <location>
        <begin position="42"/>
        <end position="190"/>
    </location>
</feature>
<evidence type="ECO:0000256" key="1">
    <source>
        <dbReference type="ARBA" id="ARBA00007569"/>
    </source>
</evidence>
<feature type="non-terminal residue" evidence="3">
    <location>
        <position position="1"/>
    </location>
</feature>
<gene>
    <name evidence="3" type="ORF">METZ01_LOCUS23480</name>
</gene>
<dbReference type="InterPro" id="IPR001268">
    <property type="entry name" value="NADH_UbQ_OxRdtase_30kDa_su"/>
</dbReference>
<protein>
    <recommendedName>
        <fullName evidence="2">NADH:ubiquinone oxidoreductase 30kDa subunit domain-containing protein</fullName>
    </recommendedName>
</protein>
<sequence>VDSEAEAPLVDDRRDALVAALGAALGDGFVESHVVPGIDVCVRVTAEAWVDAARALRDRCAMSYFNFLSAIDWMPSPYGRDMDAQVDLEPAMDAAPAEMGWGLTGGETRFQLLARVHDPVGHLGVTVKADLVGDRPEADSWIPVYPGANWHEREAWEMFGISFRGHPNQVHIYLPSHFEGNPLRKDYPLLARRVKPWPGIVDVELMPGGDDGDADDEATGS</sequence>
<proteinExistence type="inferred from homology"/>
<dbReference type="GO" id="GO:0008137">
    <property type="term" value="F:NADH dehydrogenase (ubiquinone) activity"/>
    <property type="evidence" value="ECO:0007669"/>
    <property type="project" value="InterPro"/>
</dbReference>
<name>A0A381PU75_9ZZZZ</name>
<comment type="similarity">
    <text evidence="1">Belongs to the complex I 30 kDa subunit family.</text>
</comment>